<organism evidence="1 2">
    <name type="scientific">Phytophthora fragariaefolia</name>
    <dbReference type="NCBI Taxonomy" id="1490495"/>
    <lineage>
        <taxon>Eukaryota</taxon>
        <taxon>Sar</taxon>
        <taxon>Stramenopiles</taxon>
        <taxon>Oomycota</taxon>
        <taxon>Peronosporomycetes</taxon>
        <taxon>Peronosporales</taxon>
        <taxon>Peronosporaceae</taxon>
        <taxon>Phytophthora</taxon>
    </lineage>
</organism>
<sequence>MKDTDGDAPGKAMVKAIPTSDKLIAAVGKKNEKGKTAVLKPPRGRTKAGKKTHIFWDSDGVDGEKFSFWCVSTNREIVSRMTLTV</sequence>
<comment type="caution">
    <text evidence="1">The sequence shown here is derived from an EMBL/GenBank/DDBJ whole genome shotgun (WGS) entry which is preliminary data.</text>
</comment>
<keyword evidence="2" id="KW-1185">Reference proteome</keyword>
<dbReference type="AlphaFoldDB" id="A0A9W6YLT4"/>
<dbReference type="EMBL" id="BSXT01010568">
    <property type="protein sequence ID" value="GMF80903.1"/>
    <property type="molecule type" value="Genomic_DNA"/>
</dbReference>
<dbReference type="Proteomes" id="UP001165121">
    <property type="component" value="Unassembled WGS sequence"/>
</dbReference>
<evidence type="ECO:0000313" key="1">
    <source>
        <dbReference type="EMBL" id="GMF80903.1"/>
    </source>
</evidence>
<proteinExistence type="predicted"/>
<protein>
    <submittedName>
        <fullName evidence="1">Unnamed protein product</fullName>
    </submittedName>
</protein>
<accession>A0A9W6YLT4</accession>
<evidence type="ECO:0000313" key="2">
    <source>
        <dbReference type="Proteomes" id="UP001165121"/>
    </source>
</evidence>
<gene>
    <name evidence="1" type="ORF">Pfra01_002870300</name>
</gene>
<reference evidence="1" key="1">
    <citation type="submission" date="2023-04" db="EMBL/GenBank/DDBJ databases">
        <title>Phytophthora fragariaefolia NBRC 109709.</title>
        <authorList>
            <person name="Ichikawa N."/>
            <person name="Sato H."/>
            <person name="Tonouchi N."/>
        </authorList>
    </citation>
    <scope>NUCLEOTIDE SEQUENCE</scope>
    <source>
        <strain evidence="1">NBRC 109709</strain>
    </source>
</reference>
<name>A0A9W6YLT4_9STRA</name>